<organism evidence="2 3">
    <name type="scientific">Paraburkholderia bryophila</name>
    <dbReference type="NCBI Taxonomy" id="420952"/>
    <lineage>
        <taxon>Bacteria</taxon>
        <taxon>Pseudomonadati</taxon>
        <taxon>Pseudomonadota</taxon>
        <taxon>Betaproteobacteria</taxon>
        <taxon>Burkholderiales</taxon>
        <taxon>Burkholderiaceae</taxon>
        <taxon>Paraburkholderia</taxon>
    </lineage>
</organism>
<feature type="transmembrane region" description="Helical" evidence="1">
    <location>
        <begin position="28"/>
        <end position="47"/>
    </location>
</feature>
<name>A0A7Z0AY59_9BURK</name>
<reference evidence="2 3" key="1">
    <citation type="submission" date="2020-07" db="EMBL/GenBank/DDBJ databases">
        <title>Exploring microbial biodiversity for novel pathways involved in the catabolism of aromatic compounds derived from lignin.</title>
        <authorList>
            <person name="Elkins J."/>
        </authorList>
    </citation>
    <scope>NUCLEOTIDE SEQUENCE [LARGE SCALE GENOMIC DNA]</scope>
    <source>
        <strain evidence="2 3">H2C3B</strain>
    </source>
</reference>
<accession>A0A7Z0AY59</accession>
<sequence>MDELDYREFSAEARGVLALGPARFRKTFTAGIVLAIFGVAILLPHVASHPGPHTTLRQ</sequence>
<dbReference type="EMBL" id="JACCAU010000001">
    <property type="protein sequence ID" value="NYH13175.1"/>
    <property type="molecule type" value="Genomic_DNA"/>
</dbReference>
<evidence type="ECO:0000313" key="3">
    <source>
        <dbReference type="Proteomes" id="UP000572540"/>
    </source>
</evidence>
<proteinExistence type="predicted"/>
<gene>
    <name evidence="2" type="ORF">GGD41_000403</name>
</gene>
<evidence type="ECO:0000256" key="1">
    <source>
        <dbReference type="SAM" id="Phobius"/>
    </source>
</evidence>
<dbReference type="RefSeq" id="WP_179703604.1">
    <property type="nucleotide sequence ID" value="NZ_JACCAU010000001.1"/>
</dbReference>
<keyword evidence="1" id="KW-0812">Transmembrane</keyword>
<keyword evidence="1" id="KW-0472">Membrane</keyword>
<dbReference type="Proteomes" id="UP000572540">
    <property type="component" value="Unassembled WGS sequence"/>
</dbReference>
<evidence type="ECO:0000313" key="2">
    <source>
        <dbReference type="EMBL" id="NYH13175.1"/>
    </source>
</evidence>
<protein>
    <submittedName>
        <fullName evidence="2">Uncharacterized protein</fullName>
    </submittedName>
</protein>
<dbReference type="AlphaFoldDB" id="A0A7Z0AY59"/>
<comment type="caution">
    <text evidence="2">The sequence shown here is derived from an EMBL/GenBank/DDBJ whole genome shotgun (WGS) entry which is preliminary data.</text>
</comment>
<keyword evidence="1" id="KW-1133">Transmembrane helix</keyword>